<protein>
    <submittedName>
        <fullName evidence="2">Uncharacterized protein</fullName>
    </submittedName>
</protein>
<evidence type="ECO:0000313" key="2">
    <source>
        <dbReference type="EMBL" id="GGI08188.1"/>
    </source>
</evidence>
<accession>A0A8J3A9M0</accession>
<reference evidence="2" key="1">
    <citation type="journal article" date="2014" name="Int. J. Syst. Evol. Microbiol.">
        <title>Complete genome sequence of Corynebacterium casei LMG S-19264T (=DSM 44701T), isolated from a smear-ripened cheese.</title>
        <authorList>
            <consortium name="US DOE Joint Genome Institute (JGI-PGF)"/>
            <person name="Walter F."/>
            <person name="Albersmeier A."/>
            <person name="Kalinowski J."/>
            <person name="Ruckert C."/>
        </authorList>
    </citation>
    <scope>NUCLEOTIDE SEQUENCE</scope>
    <source>
        <strain evidence="2">CGMCC 1.14988</strain>
    </source>
</reference>
<proteinExistence type="predicted"/>
<feature type="transmembrane region" description="Helical" evidence="1">
    <location>
        <begin position="34"/>
        <end position="59"/>
    </location>
</feature>
<keyword evidence="1" id="KW-0472">Membrane</keyword>
<reference evidence="2" key="2">
    <citation type="submission" date="2020-09" db="EMBL/GenBank/DDBJ databases">
        <authorList>
            <person name="Sun Q."/>
            <person name="Zhou Y."/>
        </authorList>
    </citation>
    <scope>NUCLEOTIDE SEQUENCE</scope>
    <source>
        <strain evidence="2">CGMCC 1.14988</strain>
    </source>
</reference>
<gene>
    <name evidence="2" type="ORF">GCM10011354_27840</name>
</gene>
<keyword evidence="1" id="KW-1133">Transmembrane helix</keyword>
<dbReference type="EMBL" id="BMHA01000011">
    <property type="protein sequence ID" value="GGI08188.1"/>
    <property type="molecule type" value="Genomic_DNA"/>
</dbReference>
<dbReference type="Proteomes" id="UP000650511">
    <property type="component" value="Unassembled WGS sequence"/>
</dbReference>
<evidence type="ECO:0000313" key="3">
    <source>
        <dbReference type="Proteomes" id="UP000650511"/>
    </source>
</evidence>
<name>A0A8J3A9M0_9ACTN</name>
<comment type="caution">
    <text evidence="2">The sequence shown here is derived from an EMBL/GenBank/DDBJ whole genome shotgun (WGS) entry which is preliminary data.</text>
</comment>
<keyword evidence="3" id="KW-1185">Reference proteome</keyword>
<feature type="transmembrane region" description="Helical" evidence="1">
    <location>
        <begin position="71"/>
        <end position="94"/>
    </location>
</feature>
<organism evidence="2 3">
    <name type="scientific">Egicoccus halophilus</name>
    <dbReference type="NCBI Taxonomy" id="1670830"/>
    <lineage>
        <taxon>Bacteria</taxon>
        <taxon>Bacillati</taxon>
        <taxon>Actinomycetota</taxon>
        <taxon>Nitriliruptoria</taxon>
        <taxon>Egicoccales</taxon>
        <taxon>Egicoccaceae</taxon>
        <taxon>Egicoccus</taxon>
    </lineage>
</organism>
<sequence length="101" mass="10241">MGDGFLLLVALALVWPLGAGLVTAVRGPRRERRWRYFAVAAVAATVVGVVLFVVSLVTFAADGTTGAMVSLGMNIGAIACLVGAILSGVVAGILRHTPPPG</sequence>
<evidence type="ECO:0000256" key="1">
    <source>
        <dbReference type="SAM" id="Phobius"/>
    </source>
</evidence>
<dbReference type="AlphaFoldDB" id="A0A8J3A9M0"/>
<dbReference type="RefSeq" id="WP_130650048.1">
    <property type="nucleotide sequence ID" value="NZ_BMHA01000011.1"/>
</dbReference>
<keyword evidence="1" id="KW-0812">Transmembrane</keyword>